<name>A0A6A3MTU7_9STRA</name>
<feature type="compositionally biased region" description="Basic and acidic residues" evidence="1">
    <location>
        <begin position="61"/>
        <end position="71"/>
    </location>
</feature>
<dbReference type="EMBL" id="QXFV01000536">
    <property type="protein sequence ID" value="KAE9034790.1"/>
    <property type="molecule type" value="Genomic_DNA"/>
</dbReference>
<organism evidence="2 3">
    <name type="scientific">Phytophthora rubi</name>
    <dbReference type="NCBI Taxonomy" id="129364"/>
    <lineage>
        <taxon>Eukaryota</taxon>
        <taxon>Sar</taxon>
        <taxon>Stramenopiles</taxon>
        <taxon>Oomycota</taxon>
        <taxon>Peronosporomycetes</taxon>
        <taxon>Peronosporales</taxon>
        <taxon>Peronosporaceae</taxon>
        <taxon>Phytophthora</taxon>
    </lineage>
</organism>
<proteinExistence type="predicted"/>
<dbReference type="AlphaFoldDB" id="A0A6A3MTU7"/>
<gene>
    <name evidence="2" type="ORF">PR001_g9597</name>
</gene>
<accession>A0A6A3MTU7</accession>
<evidence type="ECO:0000313" key="2">
    <source>
        <dbReference type="EMBL" id="KAE9034790.1"/>
    </source>
</evidence>
<protein>
    <recommendedName>
        <fullName evidence="4">Niemann-Pick C1 N-terminal domain-containing protein</fullName>
    </recommendedName>
</protein>
<comment type="caution">
    <text evidence="2">The sequence shown here is derived from an EMBL/GenBank/DDBJ whole genome shotgun (WGS) entry which is preliminary data.</text>
</comment>
<dbReference type="Proteomes" id="UP000429607">
    <property type="component" value="Unassembled WGS sequence"/>
</dbReference>
<feature type="region of interest" description="Disordered" evidence="1">
    <location>
        <begin position="52"/>
        <end position="71"/>
    </location>
</feature>
<evidence type="ECO:0008006" key="4">
    <source>
        <dbReference type="Google" id="ProtNLM"/>
    </source>
</evidence>
<evidence type="ECO:0000313" key="3">
    <source>
        <dbReference type="Proteomes" id="UP000429607"/>
    </source>
</evidence>
<sequence>MLRVRFCGSKQVSVVMDFSVKCPSVKTIVMIDPVADEQQQLASCESQHLLPDDVQPQQQHASERQRDDEHHEAVFPAVEEVTYYVGSDWIRDIYDFCEADSPFSLLCNPNQDCHDGYGLMEYMGKYTFNSIGSPLQINVTTMATVPELNQMTEFCHCDNVNATNCILPQNNRMTSCVGVCGSLCAVSSGDYRTYTESCYGTSNAVATSSSASGSVGSGSDDST</sequence>
<reference evidence="2 3" key="1">
    <citation type="submission" date="2018-09" db="EMBL/GenBank/DDBJ databases">
        <title>Genomic investigation of the strawberry pathogen Phytophthora fragariae indicates pathogenicity is determined by transcriptional variation in three key races.</title>
        <authorList>
            <person name="Adams T.M."/>
            <person name="Armitage A.D."/>
            <person name="Sobczyk M.K."/>
            <person name="Bates H.J."/>
            <person name="Dunwell J.M."/>
            <person name="Nellist C.F."/>
            <person name="Harrison R.J."/>
        </authorList>
    </citation>
    <scope>NUCLEOTIDE SEQUENCE [LARGE SCALE GENOMIC DNA]</scope>
    <source>
        <strain evidence="2 3">SCRP249</strain>
    </source>
</reference>
<evidence type="ECO:0000256" key="1">
    <source>
        <dbReference type="SAM" id="MobiDB-lite"/>
    </source>
</evidence>